<dbReference type="Proteomes" id="UP000838748">
    <property type="component" value="Unassembled WGS sequence"/>
</dbReference>
<gene>
    <name evidence="2" type="ORF">VMF7928_02487</name>
</gene>
<evidence type="ECO:0008006" key="4">
    <source>
        <dbReference type="Google" id="ProtNLM"/>
    </source>
</evidence>
<accession>A0ABM9A4M2</accession>
<dbReference type="InterPro" id="IPR007487">
    <property type="entry name" value="ABC_transpt-TYRBP-like"/>
</dbReference>
<evidence type="ECO:0000313" key="2">
    <source>
        <dbReference type="EMBL" id="CAH0539845.1"/>
    </source>
</evidence>
<reference evidence="2" key="1">
    <citation type="submission" date="2021-11" db="EMBL/GenBank/DDBJ databases">
        <authorList>
            <person name="Rodrigo-Torres L."/>
            <person name="Arahal R. D."/>
            <person name="Lucena T."/>
        </authorList>
    </citation>
    <scope>NUCLEOTIDE SEQUENCE</scope>
    <source>
        <strain evidence="2">CECT 7928</strain>
    </source>
</reference>
<protein>
    <recommendedName>
        <fullName evidence="4">Autoinducer 2-binding periplasmic protein LuxP</fullName>
    </recommendedName>
</protein>
<organism evidence="2 3">
    <name type="scientific">Vibrio marisflavi CECT 7928</name>
    <dbReference type="NCBI Taxonomy" id="634439"/>
    <lineage>
        <taxon>Bacteria</taxon>
        <taxon>Pseudomonadati</taxon>
        <taxon>Pseudomonadota</taxon>
        <taxon>Gammaproteobacteria</taxon>
        <taxon>Vibrionales</taxon>
        <taxon>Vibrionaceae</taxon>
        <taxon>Vibrio</taxon>
    </lineage>
</organism>
<proteinExistence type="predicted"/>
<evidence type="ECO:0000256" key="1">
    <source>
        <dbReference type="SAM" id="SignalP"/>
    </source>
</evidence>
<comment type="caution">
    <text evidence="2">The sequence shown here is derived from an EMBL/GenBank/DDBJ whole genome shotgun (WGS) entry which is preliminary data.</text>
</comment>
<dbReference type="EMBL" id="CAKLDM010000002">
    <property type="protein sequence ID" value="CAH0539845.1"/>
    <property type="molecule type" value="Genomic_DNA"/>
</dbReference>
<dbReference type="PANTHER" id="PTHR35271">
    <property type="entry name" value="ABC TRANSPORTER, SUBSTRATE-BINDING LIPOPROTEIN-RELATED"/>
    <property type="match status" value="1"/>
</dbReference>
<name>A0ABM9A4M2_9VIBR</name>
<feature type="signal peptide" evidence="1">
    <location>
        <begin position="1"/>
        <end position="32"/>
    </location>
</feature>
<dbReference type="PANTHER" id="PTHR35271:SF1">
    <property type="entry name" value="ABC TRANSPORTER, SUBSTRATE-BINDING LIPOPROTEIN"/>
    <property type="match status" value="1"/>
</dbReference>
<keyword evidence="1" id="KW-0732">Signal</keyword>
<sequence>MKGGAEHMIKQAIIYLLLSTSFLSANAFSANAKCLLVTSYHDGYQWQDDNIKAIFEHLQSHCEIKYFQMDSKRNKSESNLTQKAAQAYRIVESWKPNVVIATDDNASKYFVVPYMRNHKIPVVFNGVNWTIDQYGYPFQNTSGMIEMQPIRDLLMVLSETTNQKEGVIIADNTLSERKTIGVFITIAQSLGMQLKPIFVEQFDEFKQEFLSAQDAPFVIVSNNAGIKGWNKASAISFVNKNTRTLTASTNDFMVDYVGLVMSHVASEQGEFAAKEAIKILRLGESWKPIIVWNHKTKNQVNATLLNHFIEKLPSHVKYTHQIHYESKD</sequence>
<keyword evidence="3" id="KW-1185">Reference proteome</keyword>
<feature type="chain" id="PRO_5045633254" description="Autoinducer 2-binding periplasmic protein LuxP" evidence="1">
    <location>
        <begin position="33"/>
        <end position="328"/>
    </location>
</feature>
<evidence type="ECO:0000313" key="3">
    <source>
        <dbReference type="Proteomes" id="UP000838748"/>
    </source>
</evidence>